<dbReference type="EMBL" id="JABWRJ010000002">
    <property type="protein sequence ID" value="MBC3444612.1"/>
    <property type="molecule type" value="Genomic_DNA"/>
</dbReference>
<evidence type="ECO:0008006" key="2">
    <source>
        <dbReference type="Google" id="ProtNLM"/>
    </source>
</evidence>
<comment type="caution">
    <text evidence="1">The sequence shown here is derived from an EMBL/GenBank/DDBJ whole genome shotgun (WGS) entry which is preliminary data.</text>
</comment>
<organism evidence="1">
    <name type="scientific">Pseudomonas peradeniyensis</name>
    <dbReference type="NCBI Taxonomy" id="2745488"/>
    <lineage>
        <taxon>Bacteria</taxon>
        <taxon>Pseudomonadati</taxon>
        <taxon>Pseudomonadota</taxon>
        <taxon>Gammaproteobacteria</taxon>
        <taxon>Pseudomonadales</taxon>
        <taxon>Pseudomonadaceae</taxon>
        <taxon>Pseudomonas</taxon>
    </lineage>
</organism>
<reference evidence="1" key="1">
    <citation type="journal article" date="2020" name="Microorganisms">
        <title>Reliable Identification of Environmental Pseudomonas Isolates Using the rpoD Gene.</title>
        <authorList>
            <consortium name="The Broad Institute Genome Sequencing Platform"/>
            <person name="Girard L."/>
            <person name="Lood C."/>
            <person name="Rokni-Zadeh H."/>
            <person name="van Noort V."/>
            <person name="Lavigne R."/>
            <person name="De Mot R."/>
        </authorList>
    </citation>
    <scope>NUCLEOTIDE SEQUENCE</scope>
    <source>
        <strain evidence="1">BW13M1</strain>
    </source>
</reference>
<reference evidence="1" key="2">
    <citation type="submission" date="2020-07" db="EMBL/GenBank/DDBJ databases">
        <authorList>
            <person name="Lood C."/>
            <person name="Girard L."/>
        </authorList>
    </citation>
    <scope>NUCLEOTIDE SEQUENCE</scope>
    <source>
        <strain evidence="1">BW13M1</strain>
    </source>
</reference>
<gene>
    <name evidence="1" type="ORF">HU751_02435</name>
</gene>
<dbReference type="Pfam" id="PF17164">
    <property type="entry name" value="DUF5122"/>
    <property type="match status" value="2"/>
</dbReference>
<accession>A0A923G5Z7</accession>
<protein>
    <recommendedName>
        <fullName evidence="2">Delta-60 repeat domain-containing protein</fullName>
    </recommendedName>
</protein>
<proteinExistence type="predicted"/>
<evidence type="ECO:0000313" key="1">
    <source>
        <dbReference type="EMBL" id="MBC3444612.1"/>
    </source>
</evidence>
<dbReference type="AlphaFoldDB" id="A0A923G5Z7"/>
<dbReference type="RefSeq" id="WP_186731976.1">
    <property type="nucleotide sequence ID" value="NZ_JABWRJ020000002.1"/>
</dbReference>
<name>A0A923G5Z7_9PSED</name>
<sequence>MKFESVKSNILDPAYGTDGVAYLDDSLISINQSISIGNKRLCVGMARFEGGRGYVLLRVDNKGVLDETFGSGGMIVGTFLDGHDSFANGIHIQDDKIIITGVYYEGSSTYPALARFSASGGLDPDFGNHGHKIIEIPPLQSMYSTSQPSLLEPIPRDKNKDSGISSISTGDGLLITYQYAFSFVSLIKLDSNGEFDRSFNGDGFKLITPPDTVECTGMVTLVGDNEIFLCGLTSTKNGLTPYIACVKRTGEEFKKFGNGGYLLYGQGSPLLFHDLDYINKEQTQFVCIASDGMTKGHLTAFNLEGNKLPGFKDQNTDFGGSGGQWTSGHVDQARGKIITTGSTVGNPDEVDVVVGRFELDGTPDQSFGDKNGWGRVDLKGNFDIAFRSSLEESGKTVVYGTGFLNNPPLSRFGYLLRCKTEV</sequence>
<dbReference type="InterPro" id="IPR013431">
    <property type="entry name" value="Delta_60_rpt"/>
</dbReference>
<dbReference type="Gene3D" id="2.80.10.50">
    <property type="match status" value="1"/>
</dbReference>